<accession>A0A5C3N9G7</accession>
<name>A0A5C3N9G7_9AGAM</name>
<protein>
    <submittedName>
        <fullName evidence="2">Uncharacterized protein</fullName>
    </submittedName>
</protein>
<evidence type="ECO:0000256" key="1">
    <source>
        <dbReference type="SAM" id="Phobius"/>
    </source>
</evidence>
<dbReference type="EMBL" id="ML213506">
    <property type="protein sequence ID" value="TFK53882.1"/>
    <property type="molecule type" value="Genomic_DNA"/>
</dbReference>
<sequence length="206" mass="23457">MKVRITGVIRPFQVWRCFVLWNRRYYIILLPILLLVAGTVLASNIRLYMMRLNMLHNDTTLELPPEWTRLQKQVNAMSTAMFVTSCATNVLMSGMIAFRIWQCTRLIGQRKSRYLRIAYLMYGAVHHRDINSDPHAAVSLETVVICSVCLVFSALFSSLKATASVGPFVLAYSVCNNISQQVVVRPPFQPTQPLSHIHERASSRLS</sequence>
<dbReference type="Proteomes" id="UP000305948">
    <property type="component" value="Unassembled WGS sequence"/>
</dbReference>
<feature type="transmembrane region" description="Helical" evidence="1">
    <location>
        <begin position="25"/>
        <end position="45"/>
    </location>
</feature>
<reference evidence="2 3" key="1">
    <citation type="journal article" date="2019" name="Nat. Ecol. Evol.">
        <title>Megaphylogeny resolves global patterns of mushroom evolution.</title>
        <authorList>
            <person name="Varga T."/>
            <person name="Krizsan K."/>
            <person name="Foldi C."/>
            <person name="Dima B."/>
            <person name="Sanchez-Garcia M."/>
            <person name="Sanchez-Ramirez S."/>
            <person name="Szollosi G.J."/>
            <person name="Szarkandi J.G."/>
            <person name="Papp V."/>
            <person name="Albert L."/>
            <person name="Andreopoulos W."/>
            <person name="Angelini C."/>
            <person name="Antonin V."/>
            <person name="Barry K.W."/>
            <person name="Bougher N.L."/>
            <person name="Buchanan P."/>
            <person name="Buyck B."/>
            <person name="Bense V."/>
            <person name="Catcheside P."/>
            <person name="Chovatia M."/>
            <person name="Cooper J."/>
            <person name="Damon W."/>
            <person name="Desjardin D."/>
            <person name="Finy P."/>
            <person name="Geml J."/>
            <person name="Haridas S."/>
            <person name="Hughes K."/>
            <person name="Justo A."/>
            <person name="Karasinski D."/>
            <person name="Kautmanova I."/>
            <person name="Kiss B."/>
            <person name="Kocsube S."/>
            <person name="Kotiranta H."/>
            <person name="LaButti K.M."/>
            <person name="Lechner B.E."/>
            <person name="Liimatainen K."/>
            <person name="Lipzen A."/>
            <person name="Lukacs Z."/>
            <person name="Mihaltcheva S."/>
            <person name="Morgado L.N."/>
            <person name="Niskanen T."/>
            <person name="Noordeloos M.E."/>
            <person name="Ohm R.A."/>
            <person name="Ortiz-Santana B."/>
            <person name="Ovrebo C."/>
            <person name="Racz N."/>
            <person name="Riley R."/>
            <person name="Savchenko A."/>
            <person name="Shiryaev A."/>
            <person name="Soop K."/>
            <person name="Spirin V."/>
            <person name="Szebenyi C."/>
            <person name="Tomsovsky M."/>
            <person name="Tulloss R.E."/>
            <person name="Uehling J."/>
            <person name="Grigoriev I.V."/>
            <person name="Vagvolgyi C."/>
            <person name="Papp T."/>
            <person name="Martin F.M."/>
            <person name="Miettinen O."/>
            <person name="Hibbett D.S."/>
            <person name="Nagy L.G."/>
        </authorList>
    </citation>
    <scope>NUCLEOTIDE SEQUENCE [LARGE SCALE GENOMIC DNA]</scope>
    <source>
        <strain evidence="2 3">OMC1185</strain>
    </source>
</reference>
<keyword evidence="1" id="KW-0472">Membrane</keyword>
<dbReference type="AlphaFoldDB" id="A0A5C3N9G7"/>
<evidence type="ECO:0000313" key="3">
    <source>
        <dbReference type="Proteomes" id="UP000305948"/>
    </source>
</evidence>
<keyword evidence="3" id="KW-1185">Reference proteome</keyword>
<organism evidence="2 3">
    <name type="scientific">Heliocybe sulcata</name>
    <dbReference type="NCBI Taxonomy" id="5364"/>
    <lineage>
        <taxon>Eukaryota</taxon>
        <taxon>Fungi</taxon>
        <taxon>Dikarya</taxon>
        <taxon>Basidiomycota</taxon>
        <taxon>Agaricomycotina</taxon>
        <taxon>Agaricomycetes</taxon>
        <taxon>Gloeophyllales</taxon>
        <taxon>Gloeophyllaceae</taxon>
        <taxon>Heliocybe</taxon>
    </lineage>
</organism>
<evidence type="ECO:0000313" key="2">
    <source>
        <dbReference type="EMBL" id="TFK53882.1"/>
    </source>
</evidence>
<gene>
    <name evidence="2" type="ORF">OE88DRAFT_1127692</name>
</gene>
<feature type="transmembrane region" description="Helical" evidence="1">
    <location>
        <begin position="80"/>
        <end position="101"/>
    </location>
</feature>
<keyword evidence="1" id="KW-1133">Transmembrane helix</keyword>
<proteinExistence type="predicted"/>
<keyword evidence="1" id="KW-0812">Transmembrane</keyword>